<reference evidence="2" key="1">
    <citation type="submission" date="2023-08" db="EMBL/GenBank/DDBJ databases">
        <authorList>
            <person name="Alioto T."/>
            <person name="Alioto T."/>
            <person name="Gomez Garrido J."/>
        </authorList>
    </citation>
    <scope>NUCLEOTIDE SEQUENCE</scope>
</reference>
<organism evidence="2 3">
    <name type="scientific">Octopus vulgaris</name>
    <name type="common">Common octopus</name>
    <dbReference type="NCBI Taxonomy" id="6645"/>
    <lineage>
        <taxon>Eukaryota</taxon>
        <taxon>Metazoa</taxon>
        <taxon>Spiralia</taxon>
        <taxon>Lophotrochozoa</taxon>
        <taxon>Mollusca</taxon>
        <taxon>Cephalopoda</taxon>
        <taxon>Coleoidea</taxon>
        <taxon>Octopodiformes</taxon>
        <taxon>Octopoda</taxon>
        <taxon>Incirrata</taxon>
        <taxon>Octopodidae</taxon>
        <taxon>Octopus</taxon>
    </lineage>
</organism>
<sequence length="263" mass="29852">MQNVCLICGETVAVPKVENVKRHYTLKHASTHNRYEGDQRKEKVLLLQSNLVSQQNIFRKIDDGSKKYAKVSFVIAEKNARNMKPFSEGDFIKEYTTSAIEIFCLEKEKAIKCVSLSRNTITQRIEELGENTKMQLNELCKNFETYSIAIDESTHMTDTQQLAIFVRGVDSSFNITEELLALCPMKENCTGAAVFKEIDIALEKAGLTYDRLLGIGTDGAPAIIGKEQGLRGFLQRKLESLKVTRFITLTHLLRVRETTFFIE</sequence>
<dbReference type="PANTHER" id="PTHR45913:SF5">
    <property type="entry name" value="GENERAL TRANSCRIPTION FACTOR II-I REPEAT DOMAIN-CONTAINING PROTEIN 2A-LIKE PROTEIN"/>
    <property type="match status" value="1"/>
</dbReference>
<feature type="domain" description="SPIN-DOC-like zinc-finger" evidence="1">
    <location>
        <begin position="3"/>
        <end position="33"/>
    </location>
</feature>
<evidence type="ECO:0000313" key="2">
    <source>
        <dbReference type="EMBL" id="CAI9734739.1"/>
    </source>
</evidence>
<proteinExistence type="predicted"/>
<gene>
    <name evidence="2" type="ORF">OCTVUL_1B013419</name>
</gene>
<name>A0AA36BIK6_OCTVU</name>
<protein>
    <recommendedName>
        <fullName evidence="1">SPIN-DOC-like zinc-finger domain-containing protein</fullName>
    </recommendedName>
</protein>
<dbReference type="InterPro" id="IPR040647">
    <property type="entry name" value="SPIN-DOC_Znf-C2H2"/>
</dbReference>
<dbReference type="PANTHER" id="PTHR45913">
    <property type="entry name" value="EPM2A-INTERACTING PROTEIN 1"/>
    <property type="match status" value="1"/>
</dbReference>
<dbReference type="EMBL" id="OX597829">
    <property type="protein sequence ID" value="CAI9734739.1"/>
    <property type="molecule type" value="Genomic_DNA"/>
</dbReference>
<evidence type="ECO:0000259" key="1">
    <source>
        <dbReference type="Pfam" id="PF18658"/>
    </source>
</evidence>
<accession>A0AA36BIK6</accession>
<evidence type="ECO:0000313" key="3">
    <source>
        <dbReference type="Proteomes" id="UP001162480"/>
    </source>
</evidence>
<keyword evidence="3" id="KW-1185">Reference proteome</keyword>
<dbReference type="AlphaFoldDB" id="A0AA36BIK6"/>
<dbReference type="Proteomes" id="UP001162480">
    <property type="component" value="Chromosome 16"/>
</dbReference>
<dbReference type="Pfam" id="PF18658">
    <property type="entry name" value="zf-C2H2_12"/>
    <property type="match status" value="1"/>
</dbReference>